<dbReference type="Proteomes" id="UP000694844">
    <property type="component" value="Chromosome 3"/>
</dbReference>
<feature type="compositionally biased region" description="Pro residues" evidence="1">
    <location>
        <begin position="795"/>
        <end position="804"/>
    </location>
</feature>
<feature type="region of interest" description="Disordered" evidence="1">
    <location>
        <begin position="780"/>
        <end position="804"/>
    </location>
</feature>
<dbReference type="OrthoDB" id="6161719at2759"/>
<feature type="compositionally biased region" description="Polar residues" evidence="1">
    <location>
        <begin position="150"/>
        <end position="167"/>
    </location>
</feature>
<evidence type="ECO:0000313" key="3">
    <source>
        <dbReference type="RefSeq" id="XP_022320785.1"/>
    </source>
</evidence>
<keyword evidence="2" id="KW-1185">Reference proteome</keyword>
<feature type="compositionally biased region" description="Basic and acidic residues" evidence="1">
    <location>
        <begin position="173"/>
        <end position="183"/>
    </location>
</feature>
<feature type="compositionally biased region" description="Basic and acidic residues" evidence="1">
    <location>
        <begin position="124"/>
        <end position="133"/>
    </location>
</feature>
<dbReference type="GeneID" id="111123001"/>
<protein>
    <submittedName>
        <fullName evidence="3">Uncharacterized protein LOC111123001</fullName>
    </submittedName>
</protein>
<reference evidence="3" key="1">
    <citation type="submission" date="2025-08" db="UniProtKB">
        <authorList>
            <consortium name="RefSeq"/>
        </authorList>
    </citation>
    <scope>IDENTIFICATION</scope>
    <source>
        <tissue evidence="3">Whole sample</tissue>
    </source>
</reference>
<sequence length="804" mass="88707">MKTEDENIGKEKNRKEKEKSSETMKEKYTEDDASTIRKVPAPKTSPEGHCSVGQSKTVVTDTLVKNDQCKHNEHTMKNEVRKIYQSENESASQETVKTTKKINGNNPAQGYNSQKSDPSNENSVVHEKSDKNTQSKMCNPRSDPKLKSAQDPQNNTESTLTNGSKISQPCPDSDMKSRQEFRNKIHSARANGKSINAWLYEMDNGINNKDKGASNEDSATDQLSLKLKDLSVADKTSLTETKPNATEAADLTEDTNFQSKGPMIGYPKHPNHYQPYQRPTYFQTPPQQVPDFRAVEDLDFQFYDEDSLLKALDSIAPETSPHTSPEHCPAERLACENCFTDDLTLPNPHSSGMNNQFYINPTQLIGDPPKQQVPTLQHLSGGPNYPPKQQVPTLQHLSGGPNYDYCANTQQRSTSADTVMNKQSLPVSNDPRPNSYPSTQSESIDDLFNIASDIIDNDLRKTNQPILPTPQHQGSNPQYSPHTVTNAPVPRCHPSLGCGFKENDIQVTQNITRVMAARPPQLPGPHSQIPPTTREVTVKKREPHKTAGNLPNILFDVPDNTIQRKTQASKTSASPQNTKVINGNFMKESQVVKFPVATQIMAAPAGTLTQNPVVLQGPSLVPFSEGVSSVMAPTVLSNPGEQNPLQRNELISSKSSQPVNVRPMHPSTGRVEGKHSMPQTMIQNVPLQQGLPIRQTPMSNTYVNPMNYTTSQPVCDPQKIAQPTIYTYPLHPNSNACPVPINPTQTGVNRPDSSVTQLIGRVPSNGLYGSQPLNVILYPTPTDKPKPRYRKILPKPSPPVEGGK</sequence>
<feature type="region of interest" description="Disordered" evidence="1">
    <location>
        <begin position="352"/>
        <end position="443"/>
    </location>
</feature>
<dbReference type="RefSeq" id="XP_022320785.1">
    <property type="nucleotide sequence ID" value="XM_022465077.1"/>
</dbReference>
<feature type="compositionally biased region" description="Polar residues" evidence="1">
    <location>
        <begin position="352"/>
        <end position="363"/>
    </location>
</feature>
<feature type="compositionally biased region" description="Polar residues" evidence="1">
    <location>
        <begin position="52"/>
        <end position="65"/>
    </location>
</feature>
<evidence type="ECO:0000313" key="2">
    <source>
        <dbReference type="Proteomes" id="UP000694844"/>
    </source>
</evidence>
<feature type="compositionally biased region" description="Polar residues" evidence="1">
    <location>
        <begin position="407"/>
        <end position="442"/>
    </location>
</feature>
<dbReference type="AlphaFoldDB" id="A0A8B8CYX4"/>
<proteinExistence type="predicted"/>
<accession>A0A8B8CYX4</accession>
<name>A0A8B8CYX4_CRAVI</name>
<organism evidence="2 3">
    <name type="scientific">Crassostrea virginica</name>
    <name type="common">Eastern oyster</name>
    <dbReference type="NCBI Taxonomy" id="6565"/>
    <lineage>
        <taxon>Eukaryota</taxon>
        <taxon>Metazoa</taxon>
        <taxon>Spiralia</taxon>
        <taxon>Lophotrochozoa</taxon>
        <taxon>Mollusca</taxon>
        <taxon>Bivalvia</taxon>
        <taxon>Autobranchia</taxon>
        <taxon>Pteriomorphia</taxon>
        <taxon>Ostreida</taxon>
        <taxon>Ostreoidea</taxon>
        <taxon>Ostreidae</taxon>
        <taxon>Crassostrea</taxon>
    </lineage>
</organism>
<dbReference type="KEGG" id="cvn:111123001"/>
<gene>
    <name evidence="3" type="primary">LOC111123001</name>
</gene>
<feature type="compositionally biased region" description="Polar residues" evidence="1">
    <location>
        <begin position="85"/>
        <end position="123"/>
    </location>
</feature>
<feature type="compositionally biased region" description="Basic and acidic residues" evidence="1">
    <location>
        <begin position="1"/>
        <end position="30"/>
    </location>
</feature>
<evidence type="ECO:0000256" key="1">
    <source>
        <dbReference type="SAM" id="MobiDB-lite"/>
    </source>
</evidence>
<feature type="region of interest" description="Disordered" evidence="1">
    <location>
        <begin position="1"/>
        <end position="188"/>
    </location>
</feature>
<feature type="compositionally biased region" description="Basic and acidic residues" evidence="1">
    <location>
        <begin position="67"/>
        <end position="84"/>
    </location>
</feature>